<evidence type="ECO:0008006" key="3">
    <source>
        <dbReference type="Google" id="ProtNLM"/>
    </source>
</evidence>
<dbReference type="Pfam" id="PF13668">
    <property type="entry name" value="Ferritin_2"/>
    <property type="match status" value="1"/>
</dbReference>
<dbReference type="EMBL" id="BAABRP010000008">
    <property type="protein sequence ID" value="GAA5513480.1"/>
    <property type="molecule type" value="Genomic_DNA"/>
</dbReference>
<keyword evidence="2" id="KW-1185">Reference proteome</keyword>
<organism evidence="1 2">
    <name type="scientific">Deinococcus carri</name>
    <dbReference type="NCBI Taxonomy" id="1211323"/>
    <lineage>
        <taxon>Bacteria</taxon>
        <taxon>Thermotogati</taxon>
        <taxon>Deinococcota</taxon>
        <taxon>Deinococci</taxon>
        <taxon>Deinococcales</taxon>
        <taxon>Deinococcaceae</taxon>
        <taxon>Deinococcus</taxon>
    </lineage>
</organism>
<comment type="caution">
    <text evidence="1">The sequence shown here is derived from an EMBL/GenBank/DDBJ whole genome shotgun (WGS) entry which is preliminary data.</text>
</comment>
<name>A0ABP9W7Z6_9DEIO</name>
<accession>A0ABP9W7Z6</accession>
<evidence type="ECO:0000313" key="1">
    <source>
        <dbReference type="EMBL" id="GAA5513480.1"/>
    </source>
</evidence>
<dbReference type="Proteomes" id="UP001401887">
    <property type="component" value="Unassembled WGS sequence"/>
</dbReference>
<reference evidence="1 2" key="1">
    <citation type="submission" date="2024-02" db="EMBL/GenBank/DDBJ databases">
        <title>Deinococcus carri NBRC 110142.</title>
        <authorList>
            <person name="Ichikawa N."/>
            <person name="Katano-Makiyama Y."/>
            <person name="Hidaka K."/>
        </authorList>
    </citation>
    <scope>NUCLEOTIDE SEQUENCE [LARGE SCALE GENOMIC DNA]</scope>
    <source>
        <strain evidence="1 2">NBRC 110142</strain>
    </source>
</reference>
<dbReference type="InterPro" id="IPR052965">
    <property type="entry name" value="Pigment-catalase-like"/>
</dbReference>
<sequence length="320" mass="32984">MTQVAPGSSPTETAPTPNARRQVLRALGLLGLGAAVTSCAPGVLSLSSLANLPAAGVDAAVLNFALNLEYLEAAFYLAATGRLAELQGVGGNAEIRLPTGTQGVPFAVPEVKDFANELASDEIAHVKFLISTIQALGGTPIERPALDLSGAFATAASAASGGKIQGFNPFANDLFFLHGAYIFEDVGVTAYKGASPLINDDRPGGVLEQAAGILAVEGYHAGAIRSMLYERRDEQVAAGLNVAAVTKAISDFRDLADGPGDRDQGVTEAILRPGNSNIVLTDQNAVAYSRLPRQVLNIVYLAPGASRGGFFPNGVNGVIK</sequence>
<dbReference type="SUPFAM" id="SSF47240">
    <property type="entry name" value="Ferritin-like"/>
    <property type="match status" value="1"/>
</dbReference>
<dbReference type="InterPro" id="IPR006311">
    <property type="entry name" value="TAT_signal"/>
</dbReference>
<proteinExistence type="predicted"/>
<gene>
    <name evidence="1" type="ORF">Dcar01_02218</name>
</gene>
<dbReference type="InterPro" id="IPR009078">
    <property type="entry name" value="Ferritin-like_SF"/>
</dbReference>
<protein>
    <recommendedName>
        <fullName evidence="3">Desiccation-associated protein</fullName>
    </recommendedName>
</protein>
<dbReference type="PROSITE" id="PS51318">
    <property type="entry name" value="TAT"/>
    <property type="match status" value="1"/>
</dbReference>
<dbReference type="PANTHER" id="PTHR31694:SF26">
    <property type="entry name" value="OS05G0151100 PROTEIN"/>
    <property type="match status" value="1"/>
</dbReference>
<dbReference type="RefSeq" id="WP_345465099.1">
    <property type="nucleotide sequence ID" value="NZ_BAABRP010000008.1"/>
</dbReference>
<dbReference type="PANTHER" id="PTHR31694">
    <property type="entry name" value="DESICCATION-LIKE PROTEIN"/>
    <property type="match status" value="1"/>
</dbReference>
<evidence type="ECO:0000313" key="2">
    <source>
        <dbReference type="Proteomes" id="UP001401887"/>
    </source>
</evidence>